<evidence type="ECO:0000313" key="9">
    <source>
        <dbReference type="Proteomes" id="UP000008386"/>
    </source>
</evidence>
<dbReference type="SUPFAM" id="SSF102114">
    <property type="entry name" value="Radical SAM enzymes"/>
    <property type="match status" value="1"/>
</dbReference>
<evidence type="ECO:0000256" key="5">
    <source>
        <dbReference type="ARBA" id="ARBA00023014"/>
    </source>
</evidence>
<dbReference type="CDD" id="cd01335">
    <property type="entry name" value="Radical_SAM"/>
    <property type="match status" value="1"/>
</dbReference>
<evidence type="ECO:0000256" key="4">
    <source>
        <dbReference type="ARBA" id="ARBA00023004"/>
    </source>
</evidence>
<dbReference type="eggNOG" id="arCOG00936">
    <property type="taxonomic scope" value="Archaea"/>
</dbReference>
<keyword evidence="3 6" id="KW-0479">Metal-binding</keyword>
<dbReference type="InterPro" id="IPR034457">
    <property type="entry name" value="Organic_radical-activating"/>
</dbReference>
<dbReference type="InterPro" id="IPR058240">
    <property type="entry name" value="rSAM_sf"/>
</dbReference>
<name>F8AJD4_PYRYC</name>
<keyword evidence="1" id="KW-0004">4Fe-4S</keyword>
<evidence type="ECO:0000313" key="8">
    <source>
        <dbReference type="EMBL" id="AEH24881.1"/>
    </source>
</evidence>
<keyword evidence="2 6" id="KW-0949">S-adenosyl-L-methionine</keyword>
<evidence type="ECO:0000256" key="1">
    <source>
        <dbReference type="ARBA" id="ARBA00022485"/>
    </source>
</evidence>
<dbReference type="PANTHER" id="PTHR30352">
    <property type="entry name" value="PYRUVATE FORMATE-LYASE-ACTIVATING ENZYME"/>
    <property type="match status" value="1"/>
</dbReference>
<dbReference type="GO" id="GO:0046872">
    <property type="term" value="F:metal ion binding"/>
    <property type="evidence" value="ECO:0007669"/>
    <property type="project" value="UniProtKB-KW"/>
</dbReference>
<dbReference type="InterPro" id="IPR013785">
    <property type="entry name" value="Aldolase_TIM"/>
</dbReference>
<dbReference type="EMBL" id="CP002779">
    <property type="protein sequence ID" value="AEH24881.1"/>
    <property type="molecule type" value="Genomic_DNA"/>
</dbReference>
<protein>
    <submittedName>
        <fullName evidence="8">Radical SAM domain protein</fullName>
    </submittedName>
</protein>
<feature type="binding site" evidence="6">
    <location>
        <position position="133"/>
    </location>
    <ligand>
        <name>[4Fe-4S] cluster</name>
        <dbReference type="ChEBI" id="CHEBI:49883"/>
        <note>4Fe-4S-S-AdoMet</note>
    </ligand>
</feature>
<reference evidence="8 9" key="1">
    <citation type="journal article" date="2011" name="J. Bacteriol.">
        <title>Complete genome sequence of the obligate piezophilic hyperthermophilic archaeon Pyrococcus yayanosii CH1.</title>
        <authorList>
            <person name="Jun X."/>
            <person name="Lupeng L."/>
            <person name="Minjuan X."/>
            <person name="Oger P."/>
            <person name="Fengping W."/>
            <person name="Jebbar M."/>
            <person name="Xiang X."/>
        </authorList>
    </citation>
    <scope>NUCLEOTIDE SEQUENCE [LARGE SCALE GENOMIC DNA]</scope>
    <source>
        <strain evidence="9">CH1 / JCM 16557</strain>
    </source>
</reference>
<keyword evidence="5 6" id="KW-0411">Iron-sulfur</keyword>
<dbReference type="Gene3D" id="3.20.20.70">
    <property type="entry name" value="Aldolase class I"/>
    <property type="match status" value="1"/>
</dbReference>
<evidence type="ECO:0000256" key="2">
    <source>
        <dbReference type="ARBA" id="ARBA00022691"/>
    </source>
</evidence>
<dbReference type="PROSITE" id="PS51918">
    <property type="entry name" value="RADICAL_SAM"/>
    <property type="match status" value="1"/>
</dbReference>
<dbReference type="PIRSF" id="PIRSF004869">
    <property type="entry name" value="PflX_prd"/>
    <property type="match status" value="1"/>
</dbReference>
<dbReference type="InterPro" id="IPR007197">
    <property type="entry name" value="rSAM"/>
</dbReference>
<feature type="domain" description="Radical SAM core" evidence="7">
    <location>
        <begin position="115"/>
        <end position="340"/>
    </location>
</feature>
<dbReference type="Pfam" id="PF04055">
    <property type="entry name" value="Radical_SAM"/>
    <property type="match status" value="1"/>
</dbReference>
<dbReference type="GO" id="GO:0003824">
    <property type="term" value="F:catalytic activity"/>
    <property type="evidence" value="ECO:0007669"/>
    <property type="project" value="InterPro"/>
</dbReference>
<dbReference type="GO" id="GO:0051539">
    <property type="term" value="F:4 iron, 4 sulfur cluster binding"/>
    <property type="evidence" value="ECO:0007669"/>
    <property type="project" value="UniProtKB-KW"/>
</dbReference>
<dbReference type="AlphaFoldDB" id="F8AJD4"/>
<dbReference type="InterPro" id="IPR016431">
    <property type="entry name" value="Pyrv-formate_lyase-activ_prd"/>
</dbReference>
<proteinExistence type="predicted"/>
<dbReference type="KEGG" id="pya:PYCH_12030"/>
<gene>
    <name evidence="8" type="ordered locus">PYCH_12030</name>
</gene>
<dbReference type="Proteomes" id="UP000008386">
    <property type="component" value="Chromosome"/>
</dbReference>
<evidence type="ECO:0000256" key="6">
    <source>
        <dbReference type="PIRSR" id="PIRSR004869-50"/>
    </source>
</evidence>
<feature type="binding site" evidence="6">
    <location>
        <position position="129"/>
    </location>
    <ligand>
        <name>[4Fe-4S] cluster</name>
        <dbReference type="ChEBI" id="CHEBI:49883"/>
        <note>4Fe-4S-S-AdoMet</note>
    </ligand>
</feature>
<dbReference type="PANTHER" id="PTHR30352:SF22">
    <property type="entry name" value="PYRUVATE FORMATE-LYASE ACTIVATING ENZYME HOMOLOG"/>
    <property type="match status" value="1"/>
</dbReference>
<dbReference type="STRING" id="529709.PYCH_12030"/>
<organism evidence="8 9">
    <name type="scientific">Pyrococcus yayanosii (strain CH1 / JCM 16557)</name>
    <dbReference type="NCBI Taxonomy" id="529709"/>
    <lineage>
        <taxon>Archaea</taxon>
        <taxon>Methanobacteriati</taxon>
        <taxon>Methanobacteriota</taxon>
        <taxon>Thermococci</taxon>
        <taxon>Thermococcales</taxon>
        <taxon>Thermococcaceae</taxon>
        <taxon>Pyrococcus</taxon>
    </lineage>
</organism>
<evidence type="ECO:0000256" key="3">
    <source>
        <dbReference type="ARBA" id="ARBA00022723"/>
    </source>
</evidence>
<keyword evidence="9" id="KW-1185">Reference proteome</keyword>
<keyword evidence="4 6" id="KW-0408">Iron</keyword>
<accession>F8AJD4</accession>
<comment type="cofactor">
    <cofactor evidence="6">
        <name>[4Fe-4S] cluster</name>
        <dbReference type="ChEBI" id="CHEBI:49883"/>
    </cofactor>
    <text evidence="6">Binds 1 [4Fe-4S] cluster. The cluster is coordinated with 3 cysteines and an exchangeable S-adenosyl-L-methionine.</text>
</comment>
<feature type="binding site" evidence="6">
    <location>
        <position position="136"/>
    </location>
    <ligand>
        <name>[4Fe-4S] cluster</name>
        <dbReference type="ChEBI" id="CHEBI:49883"/>
        <note>4Fe-4S-S-AdoMet</note>
    </ligand>
</feature>
<sequence>MCGYEFVEISKSLGVCVNCLKEDDRALKIAMESHFKWRRLMGLPPELPRDGEVECNICANECRIPRNGSGYCGVIWNKNGNITSVTGAFNKALLHWYLDPHPTNCVAEPICPEREHYGFYNLAVFFAGCNLDCLFCQNIEHKHMLTSHKGNLVSAEELANVASDKRVTCVCYFGGDPCPNAFYSIRTSREILRRRKIRICWETNGLENPRIMKEMARLSLESGGIVKIDWKAYTPTVYQALTGVNGERAVERIKENVKLILDIEGNGEPPLLVVSTLVVPHYIDEHEVFGIASYIAELNPETPYVLLAFAPQHLMSDVPPTSRRQMEIAYKAAQKAGLKNVYIGNPWLLR</sequence>
<dbReference type="HOGENOM" id="CLU_044176_0_0_2"/>
<evidence type="ECO:0000259" key="7">
    <source>
        <dbReference type="PROSITE" id="PS51918"/>
    </source>
</evidence>
<dbReference type="SFLD" id="SFLDS00029">
    <property type="entry name" value="Radical_SAM"/>
    <property type="match status" value="1"/>
</dbReference>